<protein>
    <submittedName>
        <fullName evidence="1">Uncharacterized protein</fullName>
    </submittedName>
</protein>
<sequence>MSRYSLRLPYMPSWDLGLTLKLLWPRLPTGMPNEGLRGPAATGAVGEPEDGACPCTAYILLRHRVGGASDVLDLQQGLTGQLVGIECVAAYTRL</sequence>
<comment type="caution">
    <text evidence="1">The sequence shown here is derived from an EMBL/GenBank/DDBJ whole genome shotgun (WGS) entry which is preliminary data.</text>
</comment>
<evidence type="ECO:0000313" key="1">
    <source>
        <dbReference type="EMBL" id="KAJ1207009.1"/>
    </source>
</evidence>
<evidence type="ECO:0000313" key="2">
    <source>
        <dbReference type="Proteomes" id="UP001066276"/>
    </source>
</evidence>
<organism evidence="1 2">
    <name type="scientific">Pleurodeles waltl</name>
    <name type="common">Iberian ribbed newt</name>
    <dbReference type="NCBI Taxonomy" id="8319"/>
    <lineage>
        <taxon>Eukaryota</taxon>
        <taxon>Metazoa</taxon>
        <taxon>Chordata</taxon>
        <taxon>Craniata</taxon>
        <taxon>Vertebrata</taxon>
        <taxon>Euteleostomi</taxon>
        <taxon>Amphibia</taxon>
        <taxon>Batrachia</taxon>
        <taxon>Caudata</taxon>
        <taxon>Salamandroidea</taxon>
        <taxon>Salamandridae</taxon>
        <taxon>Pleurodelinae</taxon>
        <taxon>Pleurodeles</taxon>
    </lineage>
</organism>
<name>A0AAV7W4G1_PLEWA</name>
<keyword evidence="2" id="KW-1185">Reference proteome</keyword>
<accession>A0AAV7W4G1</accession>
<gene>
    <name evidence="1" type="ORF">NDU88_002402</name>
</gene>
<dbReference type="Proteomes" id="UP001066276">
    <property type="component" value="Chromosome 1_2"/>
</dbReference>
<proteinExistence type="predicted"/>
<dbReference type="AlphaFoldDB" id="A0AAV7W4G1"/>
<dbReference type="EMBL" id="JANPWB010000002">
    <property type="protein sequence ID" value="KAJ1207009.1"/>
    <property type="molecule type" value="Genomic_DNA"/>
</dbReference>
<reference evidence="1" key="1">
    <citation type="journal article" date="2022" name="bioRxiv">
        <title>Sequencing and chromosome-scale assembly of the giantPleurodeles waltlgenome.</title>
        <authorList>
            <person name="Brown T."/>
            <person name="Elewa A."/>
            <person name="Iarovenko S."/>
            <person name="Subramanian E."/>
            <person name="Araus A.J."/>
            <person name="Petzold A."/>
            <person name="Susuki M."/>
            <person name="Suzuki K.-i.T."/>
            <person name="Hayashi T."/>
            <person name="Toyoda A."/>
            <person name="Oliveira C."/>
            <person name="Osipova E."/>
            <person name="Leigh N.D."/>
            <person name="Simon A."/>
            <person name="Yun M.H."/>
        </authorList>
    </citation>
    <scope>NUCLEOTIDE SEQUENCE</scope>
    <source>
        <strain evidence="1">20211129_DDA</strain>
        <tissue evidence="1">Liver</tissue>
    </source>
</reference>